<evidence type="ECO:0000313" key="15">
    <source>
        <dbReference type="Proteomes" id="UP000053820"/>
    </source>
</evidence>
<keyword evidence="7" id="KW-0067">ATP-binding</keyword>
<evidence type="ECO:0000256" key="9">
    <source>
        <dbReference type="ARBA" id="ARBA00023125"/>
    </source>
</evidence>
<evidence type="ECO:0000256" key="3">
    <source>
        <dbReference type="ARBA" id="ARBA00012551"/>
    </source>
</evidence>
<dbReference type="FunFam" id="3.40.50.10810:FF:000014">
    <property type="entry name" value="SWI/SNF-related matrix-associated actin-dependent regulator of chromatin subfamily A containing DEAD/H box 1"/>
    <property type="match status" value="1"/>
</dbReference>
<dbReference type="HOGENOM" id="CLU_000315_16_1_1"/>
<dbReference type="PANTHER" id="PTHR10799">
    <property type="entry name" value="SNF2/RAD54 HELICASE FAMILY"/>
    <property type="match status" value="1"/>
</dbReference>
<dbReference type="InterPro" id="IPR014001">
    <property type="entry name" value="Helicase_ATP-bd"/>
</dbReference>
<feature type="domain" description="Helicase C-terminal" evidence="13">
    <location>
        <begin position="978"/>
        <end position="1133"/>
    </location>
</feature>
<feature type="domain" description="Helicase ATP-binding" evidence="12">
    <location>
        <begin position="590"/>
        <end position="765"/>
    </location>
</feature>
<keyword evidence="5" id="KW-0378">Hydrolase</keyword>
<dbReference type="Proteomes" id="UP000053820">
    <property type="component" value="Unassembled WGS sequence"/>
</dbReference>
<name>A0A0C9WC15_9AGAM</name>
<feature type="compositionally biased region" description="Low complexity" evidence="11">
    <location>
        <begin position="205"/>
        <end position="215"/>
    </location>
</feature>
<reference evidence="14 15" key="1">
    <citation type="submission" date="2014-04" db="EMBL/GenBank/DDBJ databases">
        <title>Evolutionary Origins and Diversification of the Mycorrhizal Mutualists.</title>
        <authorList>
            <consortium name="DOE Joint Genome Institute"/>
            <consortium name="Mycorrhizal Genomics Consortium"/>
            <person name="Kohler A."/>
            <person name="Kuo A."/>
            <person name="Nagy L.G."/>
            <person name="Floudas D."/>
            <person name="Copeland A."/>
            <person name="Barry K.W."/>
            <person name="Cichocki N."/>
            <person name="Veneault-Fourrey C."/>
            <person name="LaButti K."/>
            <person name="Lindquist E.A."/>
            <person name="Lipzen A."/>
            <person name="Lundell T."/>
            <person name="Morin E."/>
            <person name="Murat C."/>
            <person name="Riley R."/>
            <person name="Ohm R."/>
            <person name="Sun H."/>
            <person name="Tunlid A."/>
            <person name="Henrissat B."/>
            <person name="Grigoriev I.V."/>
            <person name="Hibbett D.S."/>
            <person name="Martin F."/>
        </authorList>
    </citation>
    <scope>NUCLEOTIDE SEQUENCE [LARGE SCALE GENOMIC DNA]</scope>
    <source>
        <strain evidence="14 15">MD-312</strain>
    </source>
</reference>
<dbReference type="PROSITE" id="PS51192">
    <property type="entry name" value="HELICASE_ATP_BIND_1"/>
    <property type="match status" value="1"/>
</dbReference>
<feature type="region of interest" description="Disordered" evidence="11">
    <location>
        <begin position="1"/>
        <end position="132"/>
    </location>
</feature>
<feature type="compositionally biased region" description="Basic residues" evidence="11">
    <location>
        <begin position="870"/>
        <end position="879"/>
    </location>
</feature>
<evidence type="ECO:0000256" key="1">
    <source>
        <dbReference type="ARBA" id="ARBA00004123"/>
    </source>
</evidence>
<dbReference type="InterPro" id="IPR001650">
    <property type="entry name" value="Helicase_C-like"/>
</dbReference>
<dbReference type="Gene3D" id="1.10.150.320">
    <property type="entry name" value="Photosystem II 12 kDa extrinsic protein"/>
    <property type="match status" value="1"/>
</dbReference>
<evidence type="ECO:0000256" key="8">
    <source>
        <dbReference type="ARBA" id="ARBA00022853"/>
    </source>
</evidence>
<dbReference type="Gene3D" id="3.40.50.300">
    <property type="entry name" value="P-loop containing nucleotide triphosphate hydrolases"/>
    <property type="match status" value="1"/>
</dbReference>
<dbReference type="SUPFAM" id="SSF81585">
    <property type="entry name" value="PsbU/PolX domain-like"/>
    <property type="match status" value="1"/>
</dbReference>
<feature type="region of interest" description="Disordered" evidence="11">
    <location>
        <begin position="365"/>
        <end position="426"/>
    </location>
</feature>
<evidence type="ECO:0000256" key="5">
    <source>
        <dbReference type="ARBA" id="ARBA00022801"/>
    </source>
</evidence>
<dbReference type="SMART" id="SM00487">
    <property type="entry name" value="DEXDc"/>
    <property type="match status" value="1"/>
</dbReference>
<evidence type="ECO:0000256" key="6">
    <source>
        <dbReference type="ARBA" id="ARBA00022806"/>
    </source>
</evidence>
<dbReference type="InterPro" id="IPR038718">
    <property type="entry name" value="SNF2-like_sf"/>
</dbReference>
<evidence type="ECO:0000256" key="11">
    <source>
        <dbReference type="SAM" id="MobiDB-lite"/>
    </source>
</evidence>
<dbReference type="SUPFAM" id="SSF52540">
    <property type="entry name" value="P-loop containing nucleoside triphosphate hydrolases"/>
    <property type="match status" value="2"/>
</dbReference>
<feature type="compositionally biased region" description="Basic and acidic residues" evidence="11">
    <location>
        <begin position="246"/>
        <end position="255"/>
    </location>
</feature>
<evidence type="ECO:0000256" key="7">
    <source>
        <dbReference type="ARBA" id="ARBA00022840"/>
    </source>
</evidence>
<feature type="compositionally biased region" description="Polar residues" evidence="11">
    <location>
        <begin position="1155"/>
        <end position="1166"/>
    </location>
</feature>
<comment type="subcellular location">
    <subcellularLocation>
        <location evidence="1">Nucleus</location>
    </subcellularLocation>
</comment>
<dbReference type="GO" id="GO:0140658">
    <property type="term" value="F:ATP-dependent chromatin remodeler activity"/>
    <property type="evidence" value="ECO:0007669"/>
    <property type="project" value="UniProtKB-ARBA"/>
</dbReference>
<dbReference type="Pfam" id="PF00271">
    <property type="entry name" value="Helicase_C"/>
    <property type="match status" value="1"/>
</dbReference>
<gene>
    <name evidence="14" type="ORF">HYDPIDRAFT_137920</name>
</gene>
<keyword evidence="8" id="KW-0156">Chromatin regulator</keyword>
<dbReference type="OrthoDB" id="5857104at2759"/>
<dbReference type="EC" id="3.6.4.12" evidence="3"/>
<feature type="compositionally biased region" description="Low complexity" evidence="11">
    <location>
        <begin position="85"/>
        <end position="99"/>
    </location>
</feature>
<dbReference type="GO" id="GO:0003678">
    <property type="term" value="F:DNA helicase activity"/>
    <property type="evidence" value="ECO:0007669"/>
    <property type="project" value="UniProtKB-EC"/>
</dbReference>
<feature type="region of interest" description="Disordered" evidence="11">
    <location>
        <begin position="154"/>
        <end position="255"/>
    </location>
</feature>
<proteinExistence type="inferred from homology"/>
<evidence type="ECO:0000256" key="4">
    <source>
        <dbReference type="ARBA" id="ARBA00022741"/>
    </source>
</evidence>
<evidence type="ECO:0000313" key="14">
    <source>
        <dbReference type="EMBL" id="KIJ61322.1"/>
    </source>
</evidence>
<evidence type="ECO:0000259" key="12">
    <source>
        <dbReference type="PROSITE" id="PS51192"/>
    </source>
</evidence>
<dbReference type="InterPro" id="IPR000330">
    <property type="entry name" value="SNF2_N"/>
</dbReference>
<dbReference type="CDD" id="cd18793">
    <property type="entry name" value="SF2_C_SNF"/>
    <property type="match status" value="1"/>
</dbReference>
<evidence type="ECO:0000256" key="2">
    <source>
        <dbReference type="ARBA" id="ARBA00007025"/>
    </source>
</evidence>
<evidence type="ECO:0000259" key="13">
    <source>
        <dbReference type="PROSITE" id="PS51194"/>
    </source>
</evidence>
<evidence type="ECO:0000256" key="10">
    <source>
        <dbReference type="ARBA" id="ARBA00023242"/>
    </source>
</evidence>
<feature type="compositionally biased region" description="Polar residues" evidence="11">
    <location>
        <begin position="365"/>
        <end position="386"/>
    </location>
</feature>
<dbReference type="Pfam" id="PF00176">
    <property type="entry name" value="SNF2-rel_dom"/>
    <property type="match status" value="1"/>
</dbReference>
<dbReference type="Gene3D" id="3.40.50.10810">
    <property type="entry name" value="Tandem AAA-ATPase domain"/>
    <property type="match status" value="1"/>
</dbReference>
<dbReference type="SMART" id="SM00490">
    <property type="entry name" value="HELICc"/>
    <property type="match status" value="1"/>
</dbReference>
<protein>
    <recommendedName>
        <fullName evidence="3">DNA helicase</fullName>
        <ecNumber evidence="3">3.6.4.12</ecNumber>
    </recommendedName>
</protein>
<keyword evidence="10" id="KW-0539">Nucleus</keyword>
<keyword evidence="15" id="KW-1185">Reference proteome</keyword>
<dbReference type="GO" id="GO:0003677">
    <property type="term" value="F:DNA binding"/>
    <property type="evidence" value="ECO:0007669"/>
    <property type="project" value="UniProtKB-KW"/>
</dbReference>
<dbReference type="PROSITE" id="PS51194">
    <property type="entry name" value="HELICASE_CTER"/>
    <property type="match status" value="1"/>
</dbReference>
<comment type="similarity">
    <text evidence="2">Belongs to the SNF2/RAD54 helicase family.</text>
</comment>
<dbReference type="GO" id="GO:0005524">
    <property type="term" value="F:ATP binding"/>
    <property type="evidence" value="ECO:0007669"/>
    <property type="project" value="UniProtKB-KW"/>
</dbReference>
<feature type="region of interest" description="Disordered" evidence="11">
    <location>
        <begin position="283"/>
        <end position="336"/>
    </location>
</feature>
<dbReference type="InterPro" id="IPR027417">
    <property type="entry name" value="P-loop_NTPase"/>
</dbReference>
<accession>A0A0C9WC15</accession>
<keyword evidence="4" id="KW-0547">Nucleotide-binding</keyword>
<dbReference type="AlphaFoldDB" id="A0A0C9WC15"/>
<feature type="compositionally biased region" description="Pro residues" evidence="11">
    <location>
        <begin position="296"/>
        <end position="324"/>
    </location>
</feature>
<dbReference type="GO" id="GO:0005694">
    <property type="term" value="C:chromosome"/>
    <property type="evidence" value="ECO:0007669"/>
    <property type="project" value="UniProtKB-ARBA"/>
</dbReference>
<dbReference type="EMBL" id="KN839863">
    <property type="protein sequence ID" value="KIJ61322.1"/>
    <property type="molecule type" value="Genomic_DNA"/>
</dbReference>
<keyword evidence="6" id="KW-0347">Helicase</keyword>
<keyword evidence="9" id="KW-0238">DNA-binding</keyword>
<feature type="compositionally biased region" description="Basic and acidic residues" evidence="11">
    <location>
        <begin position="283"/>
        <end position="295"/>
    </location>
</feature>
<dbReference type="InterPro" id="IPR049730">
    <property type="entry name" value="SNF2/RAD54-like_C"/>
</dbReference>
<dbReference type="GO" id="GO:0016787">
    <property type="term" value="F:hydrolase activity"/>
    <property type="evidence" value="ECO:0007669"/>
    <property type="project" value="UniProtKB-KW"/>
</dbReference>
<organism evidence="14 15">
    <name type="scientific">Hydnomerulius pinastri MD-312</name>
    <dbReference type="NCBI Taxonomy" id="994086"/>
    <lineage>
        <taxon>Eukaryota</taxon>
        <taxon>Fungi</taxon>
        <taxon>Dikarya</taxon>
        <taxon>Basidiomycota</taxon>
        <taxon>Agaricomycotina</taxon>
        <taxon>Agaricomycetes</taxon>
        <taxon>Agaricomycetidae</taxon>
        <taxon>Boletales</taxon>
        <taxon>Boletales incertae sedis</taxon>
        <taxon>Leucogyrophana</taxon>
    </lineage>
</organism>
<dbReference type="GO" id="GO:0005634">
    <property type="term" value="C:nucleus"/>
    <property type="evidence" value="ECO:0007669"/>
    <property type="project" value="UniProtKB-SubCell"/>
</dbReference>
<feature type="region of interest" description="Disordered" evidence="11">
    <location>
        <begin position="1153"/>
        <end position="1178"/>
    </location>
</feature>
<feature type="region of interest" description="Disordered" evidence="11">
    <location>
        <begin position="850"/>
        <end position="889"/>
    </location>
</feature>
<feature type="compositionally biased region" description="Polar residues" evidence="11">
    <location>
        <begin position="852"/>
        <end position="866"/>
    </location>
</feature>
<sequence>MSADNDADANRKAALDGLRFRKTARQDTSELNPPQPAPVNAAALLFNSPPTQSRDASAQMRYYPPSTPSSGKGIVLVPNSSPVAPENNYQPYPSYQQQNAYDVPPMAGPSHYTPWTQPAQPPHHDPLSTSSGFVNSSGPVYASFTRSYGGDVRRLSEVDGYVEDGPPRKRINRGGPSEALPQLNMHHPGSPGIQRPGQRRKANISLGGLSTSSEESMPDIRHSLEAPTASRSRIVRGQRPGSSEPTEPKESMLNKEAFTKFRITNIDSDVALVQAAWNQAGGDVRKATDLIHDPTWKPPPPPPPAPPPTAEPKPPTAASDPPPLETGRVAELDEATKAIRAAMKEKAKKSSIYANRVVLDTTQATPTPAVSTSSIPMVASPTSPSTPLVIPRRRRVNKVLLSDSEQSDSEDERARSKRPSANDAEKSALDYLNTAKPDGLQELTGCSPEQAEKIISLRPFVSVDDLNTKLGQGKKKAGPAGISPRMFEDCQRVLGGYGAVDSVLEQCERIGASLRAAIASWGTDDTNGKGKGKEDTHSIIDEAEEGALSLRSIKMMKNSASKDYFSKQPAMLPEGVNLKDYQLLGINWLYLLYKRQLSCILADEMGLGKTIQVISFFAHMKELGNLGPHLVVVPSSTLENWCREFARFAPSIAIQTYYAGKEERPALRQTLTDTQRRHSKNGTGWEVLITTYNLAQGDEKDRKFFRRIEWDSIVFDEGHVLKNFQSQRYQALLKFEARWRLLLTGTPLQNNLQELVSLLNFILPNLLGETMDSLRAIFKTKGDAKVALLSQERISRAKKMMTPFVLRRRKDQVLKDLPLKTERIEWCEMTDLQRSIYNDALQRSRKTILEAETNTPSASGTSTPNGTGKPAKKKPAKAPRPKDKYAENSSNVLMDLRKAASHPMLFRKLYTDQTLTSITKLLLKEPDFKKRGAVFQYVKEDMEVMTDAELQFFCQGYKSTRKYLQDEKCYVDAGKVTALLRLLKDYAEQGRKVLIFSQFTQILDILQAILKQKEIKYLLLTGSTAVDIRQSLVDEFTEDESIPVFLLSTKAGGMGINLTAASVVIMFDQDFNPHNDRQAQDRAYRIGQKRDVDVVKLITRGTIEEDMLRLGETKLALDEAVAGDSEEADGDKGESVQEKELKTSLMNVLRKQLEQQDTSGSGTRASVSAAEPALASTS</sequence>